<comment type="caution">
    <text evidence="1">The sequence shown here is derived from an EMBL/GenBank/DDBJ whole genome shotgun (WGS) entry which is preliminary data.</text>
</comment>
<gene>
    <name evidence="1" type="ORF">S03H2_38456</name>
</gene>
<sequence>MTIAGWFRVLRMFRPLVGRLPAGHLWYLFRRMRNEKPHRFNGQLRINTFFPPYPSQAFDRFCRAVVERRRVPFSTYLAVTHDCP</sequence>
<protein>
    <submittedName>
        <fullName evidence="1">Uncharacterized protein</fullName>
    </submittedName>
</protein>
<dbReference type="EMBL" id="BARU01023714">
    <property type="protein sequence ID" value="GAH56345.1"/>
    <property type="molecule type" value="Genomic_DNA"/>
</dbReference>
<name>X1HH03_9ZZZZ</name>
<accession>X1HH03</accession>
<reference evidence="1" key="1">
    <citation type="journal article" date="2014" name="Front. Microbiol.">
        <title>High frequency of phylogenetically diverse reductive dehalogenase-homologous genes in deep subseafloor sedimentary metagenomes.</title>
        <authorList>
            <person name="Kawai M."/>
            <person name="Futagami T."/>
            <person name="Toyoda A."/>
            <person name="Takaki Y."/>
            <person name="Nishi S."/>
            <person name="Hori S."/>
            <person name="Arai W."/>
            <person name="Tsubouchi T."/>
            <person name="Morono Y."/>
            <person name="Uchiyama I."/>
            <person name="Ito T."/>
            <person name="Fujiyama A."/>
            <person name="Inagaki F."/>
            <person name="Takami H."/>
        </authorList>
    </citation>
    <scope>NUCLEOTIDE SEQUENCE</scope>
    <source>
        <strain evidence="1">Expedition CK06-06</strain>
    </source>
</reference>
<proteinExistence type="predicted"/>
<evidence type="ECO:0000313" key="1">
    <source>
        <dbReference type="EMBL" id="GAH56345.1"/>
    </source>
</evidence>
<organism evidence="1">
    <name type="scientific">marine sediment metagenome</name>
    <dbReference type="NCBI Taxonomy" id="412755"/>
    <lineage>
        <taxon>unclassified sequences</taxon>
        <taxon>metagenomes</taxon>
        <taxon>ecological metagenomes</taxon>
    </lineage>
</organism>
<feature type="non-terminal residue" evidence="1">
    <location>
        <position position="84"/>
    </location>
</feature>
<dbReference type="AlphaFoldDB" id="X1HH03"/>